<name>A0A0L0GE00_9EUKA</name>
<dbReference type="FunFam" id="2.30.30.870:FF:000001">
    <property type="entry name" value="Protein pelota homolog"/>
    <property type="match status" value="1"/>
</dbReference>
<dbReference type="OrthoDB" id="10249111at2759"/>
<accession>A0A0L0GE00</accession>
<dbReference type="RefSeq" id="XP_014161154.1">
    <property type="nucleotide sequence ID" value="XM_014305679.1"/>
</dbReference>
<proteinExistence type="inferred from homology"/>
<dbReference type="FunFam" id="3.30.1330.30:FF:000008">
    <property type="entry name" value="Protein pelota homolog"/>
    <property type="match status" value="1"/>
</dbReference>
<dbReference type="SUPFAM" id="SSF55315">
    <property type="entry name" value="L30e-like"/>
    <property type="match status" value="1"/>
</dbReference>
<evidence type="ECO:0000256" key="1">
    <source>
        <dbReference type="ARBA" id="ARBA00001968"/>
    </source>
</evidence>
<gene>
    <name evidence="8" type="ORF">SARC_00638</name>
</gene>
<sequence length="388" mass="43851">MKLVKKVIERDASGFVELIAEEGEDMWHVYNLLLNGDRIKATTFRRVQNESTTGSVTSERVRTVLTVEVTDVFFDTQAFTLRINGKNTEENPHVKMGAFHTIDLELNRKFTLYKQEWDSVSLERVKESCDISSKADVGAVVLQEGLAYVCLISSSMTVIRTKVDVSIPRKRRGGIDQHDKGLRKFFEQILQSILQHFDFSVIKCVVLASAGFLNEVLLNYIKEQTVKRELKVLSENKQKFMLAHSASGHKHALQEAMQDPAVVLKLRDTKAQAEVTILNQFYKCLNDQPDRAFYGFSHVHAANEEQAVATLMILDSLFRSQNVEERKKYVQLVDAVKDNGGEVLVFSSMHGTGEQLKLLTGVAAILRFPCPHIEDIDNGNDSEDERDA</sequence>
<dbReference type="Pfam" id="PF03464">
    <property type="entry name" value="eRF1_2"/>
    <property type="match status" value="1"/>
</dbReference>
<dbReference type="GO" id="GO:0032790">
    <property type="term" value="P:ribosome disassembly"/>
    <property type="evidence" value="ECO:0007669"/>
    <property type="project" value="TreeGrafter"/>
</dbReference>
<keyword evidence="5 6" id="KW-0479">Metal-binding</keyword>
<dbReference type="Pfam" id="PF26356">
    <property type="entry name" value="Pelota_N"/>
    <property type="match status" value="1"/>
</dbReference>
<dbReference type="Gene3D" id="2.30.30.870">
    <property type="entry name" value="Pelota, domain A"/>
    <property type="match status" value="1"/>
</dbReference>
<reference evidence="8 9" key="1">
    <citation type="submission" date="2011-02" db="EMBL/GenBank/DDBJ databases">
        <title>The Genome Sequence of Sphaeroforma arctica JP610.</title>
        <authorList>
            <consortium name="The Broad Institute Genome Sequencing Platform"/>
            <person name="Russ C."/>
            <person name="Cuomo C."/>
            <person name="Young S.K."/>
            <person name="Zeng Q."/>
            <person name="Gargeya S."/>
            <person name="Alvarado L."/>
            <person name="Berlin A."/>
            <person name="Chapman S.B."/>
            <person name="Chen Z."/>
            <person name="Freedman E."/>
            <person name="Gellesch M."/>
            <person name="Goldberg J."/>
            <person name="Griggs A."/>
            <person name="Gujja S."/>
            <person name="Heilman E."/>
            <person name="Heiman D."/>
            <person name="Howarth C."/>
            <person name="Mehta T."/>
            <person name="Neiman D."/>
            <person name="Pearson M."/>
            <person name="Roberts A."/>
            <person name="Saif S."/>
            <person name="Shea T."/>
            <person name="Shenoy N."/>
            <person name="Sisk P."/>
            <person name="Stolte C."/>
            <person name="Sykes S."/>
            <person name="White J."/>
            <person name="Yandava C."/>
            <person name="Burger G."/>
            <person name="Gray M.W."/>
            <person name="Holland P.W.H."/>
            <person name="King N."/>
            <person name="Lang F.B.F."/>
            <person name="Roger A.J."/>
            <person name="Ruiz-Trillo I."/>
            <person name="Haas B."/>
            <person name="Nusbaum C."/>
            <person name="Birren B."/>
        </authorList>
    </citation>
    <scope>NUCLEOTIDE SEQUENCE [LARGE SCALE GENOMIC DNA]</scope>
    <source>
        <strain evidence="8 9">JP610</strain>
    </source>
</reference>
<dbReference type="Gene3D" id="3.30.1330.30">
    <property type="match status" value="1"/>
</dbReference>
<dbReference type="GO" id="GO:0070966">
    <property type="term" value="P:nuclear-transcribed mRNA catabolic process, no-go decay"/>
    <property type="evidence" value="ECO:0007669"/>
    <property type="project" value="InterPro"/>
</dbReference>
<dbReference type="eggNOG" id="KOG2869">
    <property type="taxonomic scope" value="Eukaryota"/>
</dbReference>
<dbReference type="EMBL" id="KQ241617">
    <property type="protein sequence ID" value="KNC87252.1"/>
    <property type="molecule type" value="Genomic_DNA"/>
</dbReference>
<evidence type="ECO:0000256" key="2">
    <source>
        <dbReference type="ARBA" id="ARBA00004496"/>
    </source>
</evidence>
<keyword evidence="9" id="KW-1185">Reference proteome</keyword>
<dbReference type="PANTHER" id="PTHR10853:SF0">
    <property type="entry name" value="PROTEIN PELOTA HOMOLOG"/>
    <property type="match status" value="1"/>
</dbReference>
<keyword evidence="4 6" id="KW-0963">Cytoplasm</keyword>
<dbReference type="InterPro" id="IPR038069">
    <property type="entry name" value="Pelota/DOM34_N"/>
</dbReference>
<dbReference type="GeneID" id="25901142"/>
<dbReference type="InterPro" id="IPR042226">
    <property type="entry name" value="eFR1_2_sf"/>
</dbReference>
<comment type="similarity">
    <text evidence="3 6">Belongs to the eukaryotic release factor 1 family. Pelota subfamily.</text>
</comment>
<evidence type="ECO:0000313" key="9">
    <source>
        <dbReference type="Proteomes" id="UP000054560"/>
    </source>
</evidence>
<evidence type="ECO:0000256" key="4">
    <source>
        <dbReference type="ARBA" id="ARBA00022490"/>
    </source>
</evidence>
<dbReference type="GO" id="GO:0070651">
    <property type="term" value="P:nonfunctional rRNA decay"/>
    <property type="evidence" value="ECO:0007669"/>
    <property type="project" value="TreeGrafter"/>
</dbReference>
<evidence type="ECO:0000256" key="3">
    <source>
        <dbReference type="ARBA" id="ARBA00009504"/>
    </source>
</evidence>
<dbReference type="STRING" id="667725.A0A0L0GE00"/>
<dbReference type="GO" id="GO:0046872">
    <property type="term" value="F:metal ion binding"/>
    <property type="evidence" value="ECO:0007669"/>
    <property type="project" value="UniProtKB-KW"/>
</dbReference>
<dbReference type="NCBIfam" id="TIGR00111">
    <property type="entry name" value="pelota"/>
    <property type="match status" value="1"/>
</dbReference>
<dbReference type="InterPro" id="IPR058547">
    <property type="entry name" value="Pelota_N"/>
</dbReference>
<dbReference type="Proteomes" id="UP000054560">
    <property type="component" value="Unassembled WGS sequence"/>
</dbReference>
<dbReference type="GO" id="GO:0070481">
    <property type="term" value="P:nuclear-transcribed mRNA catabolic process, non-stop decay"/>
    <property type="evidence" value="ECO:0007669"/>
    <property type="project" value="InterPro"/>
</dbReference>
<dbReference type="SUPFAM" id="SSF159065">
    <property type="entry name" value="Dom34/Pelota N-terminal domain-like"/>
    <property type="match status" value="1"/>
</dbReference>
<evidence type="ECO:0000259" key="7">
    <source>
        <dbReference type="SMART" id="SM01194"/>
    </source>
</evidence>
<dbReference type="SUPFAM" id="SSF53137">
    <property type="entry name" value="Translational machinery components"/>
    <property type="match status" value="1"/>
</dbReference>
<dbReference type="PANTHER" id="PTHR10853">
    <property type="entry name" value="PELOTA"/>
    <property type="match status" value="1"/>
</dbReference>
<comment type="cofactor">
    <cofactor evidence="1 6">
        <name>a divalent metal cation</name>
        <dbReference type="ChEBI" id="CHEBI:60240"/>
    </cofactor>
</comment>
<evidence type="ECO:0000256" key="5">
    <source>
        <dbReference type="ARBA" id="ARBA00022723"/>
    </source>
</evidence>
<evidence type="ECO:0000313" key="8">
    <source>
        <dbReference type="EMBL" id="KNC87252.1"/>
    </source>
</evidence>
<dbReference type="Pfam" id="PF03465">
    <property type="entry name" value="eRF1_3"/>
    <property type="match status" value="1"/>
</dbReference>
<comment type="function">
    <text evidence="6">Component of the Pelota-HBS1L complex, a complex that recognizes stalled ribosomes and triggers the No-Go Decay (NGD) pathway. In the Pelota-HBS1L complex, pelo recognizes ribosomes stalled at the 3' end of an mRNA and engages stalled ribosomes by destabilizing mRNA in the mRNA channel.</text>
</comment>
<dbReference type="Gene3D" id="3.30.420.60">
    <property type="entry name" value="eRF1 domain 2"/>
    <property type="match status" value="1"/>
</dbReference>
<organism evidence="8 9">
    <name type="scientific">Sphaeroforma arctica JP610</name>
    <dbReference type="NCBI Taxonomy" id="667725"/>
    <lineage>
        <taxon>Eukaryota</taxon>
        <taxon>Ichthyosporea</taxon>
        <taxon>Ichthyophonida</taxon>
        <taxon>Sphaeroforma</taxon>
    </lineage>
</organism>
<dbReference type="SMART" id="SM01194">
    <property type="entry name" value="eRF1_1"/>
    <property type="match status" value="1"/>
</dbReference>
<dbReference type="AlphaFoldDB" id="A0A0L0GE00"/>
<dbReference type="FunFam" id="3.30.420.60:FF:000002">
    <property type="entry name" value="Protein pelota homolog"/>
    <property type="match status" value="1"/>
</dbReference>
<dbReference type="InterPro" id="IPR004405">
    <property type="entry name" value="TF_pelota"/>
</dbReference>
<dbReference type="InterPro" id="IPR029064">
    <property type="entry name" value="Ribosomal_eL30-like_sf"/>
</dbReference>
<dbReference type="InterPro" id="IPR005141">
    <property type="entry name" value="eRF1_2"/>
</dbReference>
<dbReference type="InterPro" id="IPR005142">
    <property type="entry name" value="eRF1_3"/>
</dbReference>
<comment type="subcellular location">
    <subcellularLocation>
        <location evidence="2 6">Cytoplasm</location>
    </subcellularLocation>
</comment>
<dbReference type="GO" id="GO:0071025">
    <property type="term" value="P:RNA surveillance"/>
    <property type="evidence" value="ECO:0007669"/>
    <property type="project" value="InterPro"/>
</dbReference>
<dbReference type="InterPro" id="IPR005140">
    <property type="entry name" value="eRF1_Pelota-like_N"/>
</dbReference>
<feature type="domain" description="eRF1/Pelota-like N-terminal" evidence="7">
    <location>
        <begin position="1"/>
        <end position="130"/>
    </location>
</feature>
<dbReference type="GO" id="GO:0005737">
    <property type="term" value="C:cytoplasm"/>
    <property type="evidence" value="ECO:0007669"/>
    <property type="project" value="UniProtKB-SubCell"/>
</dbReference>
<protein>
    <recommendedName>
        <fullName evidence="6">Protein pelota homolog</fullName>
    </recommendedName>
</protein>
<evidence type="ECO:0000256" key="6">
    <source>
        <dbReference type="RuleBase" id="RU362019"/>
    </source>
</evidence>